<sequence length="63" mass="7369">MELIQDPRCYTDICIDGKWFHHDHCTDTAYMLWGGSSPHIQLDRTPKTENELIELLSHANQNE</sequence>
<dbReference type="EMBL" id="JWLZ01000154">
    <property type="protein sequence ID" value="KHT63614.1"/>
    <property type="molecule type" value="Genomic_DNA"/>
</dbReference>
<organism evidence="1 2">
    <name type="scientific">Photobacterium gaetbulicola</name>
    <dbReference type="NCBI Taxonomy" id="1295392"/>
    <lineage>
        <taxon>Bacteria</taxon>
        <taxon>Pseudomonadati</taxon>
        <taxon>Pseudomonadota</taxon>
        <taxon>Gammaproteobacteria</taxon>
        <taxon>Vibrionales</taxon>
        <taxon>Vibrionaceae</taxon>
        <taxon>Photobacterium</taxon>
    </lineage>
</organism>
<evidence type="ECO:0000313" key="1">
    <source>
        <dbReference type="EMBL" id="KHT63614.1"/>
    </source>
</evidence>
<protein>
    <submittedName>
        <fullName evidence="1">Uncharacterized protein</fullName>
    </submittedName>
</protein>
<dbReference type="RefSeq" id="WP_039461615.1">
    <property type="nucleotide sequence ID" value="NZ_JWLZ01000154.1"/>
</dbReference>
<dbReference type="AlphaFoldDB" id="A0A0B9G4S5"/>
<gene>
    <name evidence="1" type="ORF">RJ45_11320</name>
</gene>
<name>A0A0B9G4S5_9GAMM</name>
<reference evidence="1 2" key="1">
    <citation type="submission" date="2014-12" db="EMBL/GenBank/DDBJ databases">
        <title>Genome sequencing of Photobacterium gaetbulicola AD005a.</title>
        <authorList>
            <person name="Adrian T.G.S."/>
            <person name="Chan K.G."/>
        </authorList>
    </citation>
    <scope>NUCLEOTIDE SEQUENCE [LARGE SCALE GENOMIC DNA]</scope>
    <source>
        <strain evidence="1 2">AD005a</strain>
    </source>
</reference>
<dbReference type="Proteomes" id="UP000031278">
    <property type="component" value="Unassembled WGS sequence"/>
</dbReference>
<proteinExistence type="predicted"/>
<evidence type="ECO:0000313" key="2">
    <source>
        <dbReference type="Proteomes" id="UP000031278"/>
    </source>
</evidence>
<comment type="caution">
    <text evidence="1">The sequence shown here is derived from an EMBL/GenBank/DDBJ whole genome shotgun (WGS) entry which is preliminary data.</text>
</comment>
<accession>A0A0B9G4S5</accession>